<evidence type="ECO:0008006" key="4">
    <source>
        <dbReference type="Google" id="ProtNLM"/>
    </source>
</evidence>
<evidence type="ECO:0000256" key="1">
    <source>
        <dbReference type="SAM" id="SignalP"/>
    </source>
</evidence>
<dbReference type="AlphaFoldDB" id="A0AAQ4EDW2"/>
<proteinExistence type="predicted"/>
<gene>
    <name evidence="2" type="ORF">V5799_012540</name>
</gene>
<evidence type="ECO:0000313" key="3">
    <source>
        <dbReference type="Proteomes" id="UP001321473"/>
    </source>
</evidence>
<dbReference type="Proteomes" id="UP001321473">
    <property type="component" value="Unassembled WGS sequence"/>
</dbReference>
<comment type="caution">
    <text evidence="2">The sequence shown here is derived from an EMBL/GenBank/DDBJ whole genome shotgun (WGS) entry which is preliminary data.</text>
</comment>
<organism evidence="2 3">
    <name type="scientific">Amblyomma americanum</name>
    <name type="common">Lone star tick</name>
    <dbReference type="NCBI Taxonomy" id="6943"/>
    <lineage>
        <taxon>Eukaryota</taxon>
        <taxon>Metazoa</taxon>
        <taxon>Ecdysozoa</taxon>
        <taxon>Arthropoda</taxon>
        <taxon>Chelicerata</taxon>
        <taxon>Arachnida</taxon>
        <taxon>Acari</taxon>
        <taxon>Parasitiformes</taxon>
        <taxon>Ixodida</taxon>
        <taxon>Ixodoidea</taxon>
        <taxon>Ixodidae</taxon>
        <taxon>Amblyomminae</taxon>
        <taxon>Amblyomma</taxon>
    </lineage>
</organism>
<name>A0AAQ4EDW2_AMBAM</name>
<keyword evidence="3" id="KW-1185">Reference proteome</keyword>
<reference evidence="2 3" key="1">
    <citation type="journal article" date="2023" name="Arcadia Sci">
        <title>De novo assembly of a long-read Amblyomma americanum tick genome.</title>
        <authorList>
            <person name="Chou S."/>
            <person name="Poskanzer K.E."/>
            <person name="Rollins M."/>
            <person name="Thuy-Boun P.S."/>
        </authorList>
    </citation>
    <scope>NUCLEOTIDE SEQUENCE [LARGE SCALE GENOMIC DNA]</scope>
    <source>
        <strain evidence="2">F_SG_1</strain>
        <tissue evidence="2">Salivary glands</tissue>
    </source>
</reference>
<protein>
    <recommendedName>
        <fullName evidence="4">Secreted protein</fullName>
    </recommendedName>
</protein>
<sequence length="69" mass="7005">MHFSVALRVLAFAVAACALLAVASGYPAMAADVNGAAARVEESRGILDPLKDMASKAAESAIRLFGGGR</sequence>
<keyword evidence="1" id="KW-0732">Signal</keyword>
<evidence type="ECO:0000313" key="2">
    <source>
        <dbReference type="EMBL" id="KAK8772926.1"/>
    </source>
</evidence>
<feature type="chain" id="PRO_5043007218" description="Secreted protein" evidence="1">
    <location>
        <begin position="26"/>
        <end position="69"/>
    </location>
</feature>
<feature type="signal peptide" evidence="1">
    <location>
        <begin position="1"/>
        <end position="25"/>
    </location>
</feature>
<dbReference type="EMBL" id="JARKHS020017535">
    <property type="protein sequence ID" value="KAK8772926.1"/>
    <property type="molecule type" value="Genomic_DNA"/>
</dbReference>
<accession>A0AAQ4EDW2</accession>